<dbReference type="SUPFAM" id="SSF55797">
    <property type="entry name" value="PR-1-like"/>
    <property type="match status" value="1"/>
</dbReference>
<organism evidence="4 5">
    <name type="scientific">Phormidium nigroviride PCC 7112</name>
    <dbReference type="NCBI Taxonomy" id="179408"/>
    <lineage>
        <taxon>Bacteria</taxon>
        <taxon>Bacillati</taxon>
        <taxon>Cyanobacteriota</taxon>
        <taxon>Cyanophyceae</taxon>
        <taxon>Oscillatoriophycideae</taxon>
        <taxon>Oscillatoriales</taxon>
        <taxon>Oscillatoriaceae</taxon>
        <taxon>Phormidium</taxon>
    </lineage>
</organism>
<dbReference type="PROSITE" id="PS50915">
    <property type="entry name" value="CRYSTALLIN_BETA_GAMMA"/>
    <property type="match status" value="1"/>
</dbReference>
<evidence type="ECO:0000313" key="5">
    <source>
        <dbReference type="Proteomes" id="UP000010478"/>
    </source>
</evidence>
<gene>
    <name evidence="4" type="ORF">Osc7112_0998</name>
</gene>
<proteinExistence type="inferred from homology"/>
<dbReference type="EMBL" id="CP003614">
    <property type="protein sequence ID" value="AFZ05557.1"/>
    <property type="molecule type" value="Genomic_DNA"/>
</dbReference>
<sequence>MSVEIFTDSNFSGTKSGSLEHDSSWIGDFWNDKISSIKVYSGTWDFFEHSKFQGRSLRLGPGEYPSFNNEVNDTISSFKKVAVGDSTGSDNGVLKRILDLTNNERGKVGLSPLTLNSQLTAAAQKHSRSMAMQDFFDHRQMVERVTAEGYHYSRVGENISAGNSTPEDAIKGWMNSSGHRDNILNSNYRELGVGYYFLENDQGSVNYKHYWTQVFGTPQ</sequence>
<dbReference type="RefSeq" id="WP_015174884.1">
    <property type="nucleotide sequence ID" value="NC_019729.1"/>
</dbReference>
<dbReference type="Pfam" id="PF00188">
    <property type="entry name" value="CAP"/>
    <property type="match status" value="1"/>
</dbReference>
<evidence type="ECO:0000256" key="2">
    <source>
        <dbReference type="ARBA" id="ARBA00022737"/>
    </source>
</evidence>
<reference evidence="4 5" key="1">
    <citation type="submission" date="2012-05" db="EMBL/GenBank/DDBJ databases">
        <title>Finished chromosome of genome of Oscillatoria sp. PCC 7112.</title>
        <authorList>
            <consortium name="US DOE Joint Genome Institute"/>
            <person name="Gugger M."/>
            <person name="Coursin T."/>
            <person name="Rippka R."/>
            <person name="Tandeau De Marsac N."/>
            <person name="Huntemann M."/>
            <person name="Wei C.-L."/>
            <person name="Han J."/>
            <person name="Detter J.C."/>
            <person name="Han C."/>
            <person name="Tapia R."/>
            <person name="Davenport K."/>
            <person name="Daligault H."/>
            <person name="Erkkila T."/>
            <person name="Gu W."/>
            <person name="Munk A.C.C."/>
            <person name="Teshima H."/>
            <person name="Xu Y."/>
            <person name="Chain P."/>
            <person name="Chen A."/>
            <person name="Krypides N."/>
            <person name="Mavromatis K."/>
            <person name="Markowitz V."/>
            <person name="Szeto E."/>
            <person name="Ivanova N."/>
            <person name="Mikhailova N."/>
            <person name="Ovchinnikova G."/>
            <person name="Pagani I."/>
            <person name="Pati A."/>
            <person name="Goodwin L."/>
            <person name="Peters L."/>
            <person name="Pitluck S."/>
            <person name="Woyke T."/>
            <person name="Kerfeld C."/>
        </authorList>
    </citation>
    <scope>NUCLEOTIDE SEQUENCE [LARGE SCALE GENOMIC DNA]</scope>
    <source>
        <strain evidence="4 5">PCC 7112</strain>
    </source>
</reference>
<dbReference type="Gene3D" id="2.60.20.10">
    <property type="entry name" value="Crystallins"/>
    <property type="match status" value="1"/>
</dbReference>
<dbReference type="Pfam" id="PF00030">
    <property type="entry name" value="Crystall"/>
    <property type="match status" value="1"/>
</dbReference>
<dbReference type="Gene3D" id="3.40.33.10">
    <property type="entry name" value="CAP"/>
    <property type="match status" value="1"/>
</dbReference>
<dbReference type="SUPFAM" id="SSF49695">
    <property type="entry name" value="gamma-Crystallin-like"/>
    <property type="match status" value="1"/>
</dbReference>
<evidence type="ECO:0000259" key="3">
    <source>
        <dbReference type="PROSITE" id="PS50915"/>
    </source>
</evidence>
<dbReference type="AlphaFoldDB" id="K9VDM7"/>
<protein>
    <submittedName>
        <fullName evidence="4">SCP-like extracellular</fullName>
    </submittedName>
</protein>
<name>K9VDM7_9CYAN</name>
<dbReference type="HOGENOM" id="CLU_1260401_0_0_3"/>
<dbReference type="InterPro" id="IPR035940">
    <property type="entry name" value="CAP_sf"/>
</dbReference>
<feature type="domain" description="Beta/gamma crystallin 'Greek key'" evidence="3">
    <location>
        <begin position="42"/>
        <end position="82"/>
    </location>
</feature>
<dbReference type="KEGG" id="oni:Osc7112_0998"/>
<dbReference type="InterPro" id="IPR011024">
    <property type="entry name" value="G_crystallin-like"/>
</dbReference>
<dbReference type="SMART" id="SM00247">
    <property type="entry name" value="XTALbg"/>
    <property type="match status" value="1"/>
</dbReference>
<dbReference type="PANTHER" id="PTHR31157:SF1">
    <property type="entry name" value="SCP DOMAIN-CONTAINING PROTEIN"/>
    <property type="match status" value="1"/>
</dbReference>
<dbReference type="PATRIC" id="fig|179408.3.peg.1227"/>
<keyword evidence="2" id="KW-0677">Repeat</keyword>
<keyword evidence="5" id="KW-1185">Reference proteome</keyword>
<dbReference type="InterPro" id="IPR001064">
    <property type="entry name" value="Beta/gamma_crystallin"/>
</dbReference>
<accession>K9VDM7</accession>
<dbReference type="STRING" id="179408.Osc7112_0998"/>
<dbReference type="SMART" id="SM00198">
    <property type="entry name" value="SCP"/>
    <property type="match status" value="1"/>
</dbReference>
<dbReference type="CDD" id="cd05379">
    <property type="entry name" value="CAP_bacterial"/>
    <property type="match status" value="1"/>
</dbReference>
<dbReference type="Proteomes" id="UP000010478">
    <property type="component" value="Chromosome"/>
</dbReference>
<dbReference type="PANTHER" id="PTHR31157">
    <property type="entry name" value="SCP DOMAIN-CONTAINING PROTEIN"/>
    <property type="match status" value="1"/>
</dbReference>
<comment type="similarity">
    <text evidence="1">Belongs to the beta/gamma-crystallin family.</text>
</comment>
<evidence type="ECO:0000313" key="4">
    <source>
        <dbReference type="EMBL" id="AFZ05557.1"/>
    </source>
</evidence>
<dbReference type="InterPro" id="IPR014044">
    <property type="entry name" value="CAP_dom"/>
</dbReference>
<evidence type="ECO:0000256" key="1">
    <source>
        <dbReference type="ARBA" id="ARBA00009646"/>
    </source>
</evidence>
<dbReference type="eggNOG" id="COG2340">
    <property type="taxonomic scope" value="Bacteria"/>
</dbReference>